<name>W1XEW3_9ZZZZ</name>
<evidence type="ECO:0000256" key="1">
    <source>
        <dbReference type="SAM" id="Phobius"/>
    </source>
</evidence>
<sequence>LPHPESLTFFFSNVTSLINIPVIITWVVVLVGLFLYKKWFQKQINQPEATAKTTPSNRLNGMTIANR</sequence>
<evidence type="ECO:0000313" key="2">
    <source>
        <dbReference type="EMBL" id="ETJ27279.1"/>
    </source>
</evidence>
<dbReference type="EMBL" id="AZMM01017032">
    <property type="protein sequence ID" value="ETJ27279.1"/>
    <property type="molecule type" value="Genomic_DNA"/>
</dbReference>
<comment type="caution">
    <text evidence="2">The sequence shown here is derived from an EMBL/GenBank/DDBJ whole genome shotgun (WGS) entry which is preliminary data.</text>
</comment>
<organism evidence="2">
    <name type="scientific">human gut metagenome</name>
    <dbReference type="NCBI Taxonomy" id="408170"/>
    <lineage>
        <taxon>unclassified sequences</taxon>
        <taxon>metagenomes</taxon>
        <taxon>organismal metagenomes</taxon>
    </lineage>
</organism>
<accession>W1XEW3</accession>
<dbReference type="AlphaFoldDB" id="W1XEW3"/>
<proteinExistence type="predicted"/>
<protein>
    <submittedName>
        <fullName evidence="2">PAP2 family protein</fullName>
    </submittedName>
</protein>
<feature type="transmembrane region" description="Helical" evidence="1">
    <location>
        <begin position="16"/>
        <end position="36"/>
    </location>
</feature>
<gene>
    <name evidence="2" type="ORF">Q604_UNBC17032G0001</name>
</gene>
<feature type="non-terminal residue" evidence="2">
    <location>
        <position position="1"/>
    </location>
</feature>
<keyword evidence="1" id="KW-0812">Transmembrane</keyword>
<keyword evidence="1" id="KW-1133">Transmembrane helix</keyword>
<reference evidence="2" key="1">
    <citation type="submission" date="2013-12" db="EMBL/GenBank/DDBJ databases">
        <title>A Varibaculum cambriense genome reconstructed from a premature infant gut community with otherwise low bacterial novelty that shifts toward anaerobic metabolism during the third week of life.</title>
        <authorList>
            <person name="Brown C.T."/>
            <person name="Sharon I."/>
            <person name="Thomas B.C."/>
            <person name="Castelle C.J."/>
            <person name="Morowitz M.J."/>
            <person name="Banfield J.F."/>
        </authorList>
    </citation>
    <scope>NUCLEOTIDE SEQUENCE</scope>
</reference>
<keyword evidence="1" id="KW-0472">Membrane</keyword>